<dbReference type="RefSeq" id="XP_001838348.2">
    <property type="nucleotide sequence ID" value="XM_001838296.2"/>
</dbReference>
<reference evidence="3 4" key="1">
    <citation type="journal article" date="2010" name="Proc. Natl. Acad. Sci. U.S.A.">
        <title>Insights into evolution of multicellular fungi from the assembled chromosomes of the mushroom Coprinopsis cinerea (Coprinus cinereus).</title>
        <authorList>
            <person name="Stajich J.E."/>
            <person name="Wilke S.K."/>
            <person name="Ahren D."/>
            <person name="Au C.H."/>
            <person name="Birren B.W."/>
            <person name="Borodovsky M."/>
            <person name="Burns C."/>
            <person name="Canback B."/>
            <person name="Casselton L.A."/>
            <person name="Cheng C.K."/>
            <person name="Deng J."/>
            <person name="Dietrich F.S."/>
            <person name="Fargo D.C."/>
            <person name="Farman M.L."/>
            <person name="Gathman A.C."/>
            <person name="Goldberg J."/>
            <person name="Guigo R."/>
            <person name="Hoegger P.J."/>
            <person name="Hooker J.B."/>
            <person name="Huggins A."/>
            <person name="James T.Y."/>
            <person name="Kamada T."/>
            <person name="Kilaru S."/>
            <person name="Kodira C."/>
            <person name="Kues U."/>
            <person name="Kupfer D."/>
            <person name="Kwan H.S."/>
            <person name="Lomsadze A."/>
            <person name="Li W."/>
            <person name="Lilly W.W."/>
            <person name="Ma L.J."/>
            <person name="Mackey A.J."/>
            <person name="Manning G."/>
            <person name="Martin F."/>
            <person name="Muraguchi H."/>
            <person name="Natvig D.O."/>
            <person name="Palmerini H."/>
            <person name="Ramesh M.A."/>
            <person name="Rehmeyer C.J."/>
            <person name="Roe B.A."/>
            <person name="Shenoy N."/>
            <person name="Stanke M."/>
            <person name="Ter-Hovhannisyan V."/>
            <person name="Tunlid A."/>
            <person name="Velagapudi R."/>
            <person name="Vision T.J."/>
            <person name="Zeng Q."/>
            <person name="Zolan M.E."/>
            <person name="Pukkila P.J."/>
        </authorList>
    </citation>
    <scope>NUCLEOTIDE SEQUENCE [LARGE SCALE GENOMIC DNA]</scope>
    <source>
        <strain evidence="4">Okayama-7 / 130 / ATCC MYA-4618 / FGSC 9003</strain>
    </source>
</reference>
<feature type="transmembrane region" description="Helical" evidence="2">
    <location>
        <begin position="62"/>
        <end position="82"/>
    </location>
</feature>
<dbReference type="KEGG" id="cci:CC1G_04792"/>
<name>A8P2K9_COPC7</name>
<dbReference type="Proteomes" id="UP000001861">
    <property type="component" value="Unassembled WGS sequence"/>
</dbReference>
<comment type="caution">
    <text evidence="3">The sequence shown here is derived from an EMBL/GenBank/DDBJ whole genome shotgun (WGS) entry which is preliminary data.</text>
</comment>
<feature type="region of interest" description="Disordered" evidence="1">
    <location>
        <begin position="161"/>
        <end position="208"/>
    </location>
</feature>
<evidence type="ECO:0000313" key="3">
    <source>
        <dbReference type="EMBL" id="EAU83536.2"/>
    </source>
</evidence>
<proteinExistence type="predicted"/>
<protein>
    <submittedName>
        <fullName evidence="3">Uncharacterized protein</fullName>
    </submittedName>
</protein>
<feature type="compositionally biased region" description="Polar residues" evidence="1">
    <location>
        <begin position="7"/>
        <end position="36"/>
    </location>
</feature>
<evidence type="ECO:0000256" key="2">
    <source>
        <dbReference type="SAM" id="Phobius"/>
    </source>
</evidence>
<evidence type="ECO:0000256" key="1">
    <source>
        <dbReference type="SAM" id="MobiDB-lite"/>
    </source>
</evidence>
<keyword evidence="2" id="KW-1133">Transmembrane helix</keyword>
<dbReference type="VEuPathDB" id="FungiDB:CC1G_04792"/>
<keyword evidence="2" id="KW-0812">Transmembrane</keyword>
<dbReference type="EMBL" id="AACS02000013">
    <property type="protein sequence ID" value="EAU83536.2"/>
    <property type="molecule type" value="Genomic_DNA"/>
</dbReference>
<keyword evidence="4" id="KW-1185">Reference proteome</keyword>
<keyword evidence="2" id="KW-0472">Membrane</keyword>
<feature type="region of interest" description="Disordered" evidence="1">
    <location>
        <begin position="1"/>
        <end position="36"/>
    </location>
</feature>
<sequence length="208" mass="22622">MKLVGNGYNSDSAGSTLLSSPTTACPPQGISSRLPTSSHSFIHRSLLVTRHRQYQPQQMMSFTRLVLSALLFISSALVPYVVGQQPSQAAGCYACPVTDNLLTPLVGIPDLSLDPFSCVYGAFSPGTCTYSRTTGDLVADSNSGRCQARALDVCFLRRRNALPRSPKPPSPAAYEPKPRAMHVRKDLAGNKRDARAKHDSDIREHDFE</sequence>
<evidence type="ECO:0000313" key="4">
    <source>
        <dbReference type="Proteomes" id="UP000001861"/>
    </source>
</evidence>
<dbReference type="AlphaFoldDB" id="A8P2K9"/>
<feature type="compositionally biased region" description="Basic and acidic residues" evidence="1">
    <location>
        <begin position="183"/>
        <end position="208"/>
    </location>
</feature>
<dbReference type="InParanoid" id="A8P2K9"/>
<gene>
    <name evidence="3" type="ORF">CC1G_04792</name>
</gene>
<dbReference type="OrthoDB" id="3262731at2759"/>
<accession>A8P2K9</accession>
<organism evidence="3 4">
    <name type="scientific">Coprinopsis cinerea (strain Okayama-7 / 130 / ATCC MYA-4618 / FGSC 9003)</name>
    <name type="common">Inky cap fungus</name>
    <name type="synonym">Hormographiella aspergillata</name>
    <dbReference type="NCBI Taxonomy" id="240176"/>
    <lineage>
        <taxon>Eukaryota</taxon>
        <taxon>Fungi</taxon>
        <taxon>Dikarya</taxon>
        <taxon>Basidiomycota</taxon>
        <taxon>Agaricomycotina</taxon>
        <taxon>Agaricomycetes</taxon>
        <taxon>Agaricomycetidae</taxon>
        <taxon>Agaricales</taxon>
        <taxon>Agaricineae</taxon>
        <taxon>Psathyrellaceae</taxon>
        <taxon>Coprinopsis</taxon>
    </lineage>
</organism>
<dbReference type="HOGENOM" id="CLU_1320829_0_0_1"/>
<dbReference type="GeneID" id="6014931"/>